<dbReference type="EMBL" id="JBEFKJ010000038">
    <property type="protein sequence ID" value="KAL2037684.1"/>
    <property type="molecule type" value="Genomic_DNA"/>
</dbReference>
<keyword evidence="3" id="KW-1185">Reference proteome</keyword>
<feature type="compositionally biased region" description="Polar residues" evidence="1">
    <location>
        <begin position="51"/>
        <end position="63"/>
    </location>
</feature>
<dbReference type="SMART" id="SM00671">
    <property type="entry name" value="SEL1"/>
    <property type="match status" value="3"/>
</dbReference>
<dbReference type="PANTHER" id="PTHR43628">
    <property type="entry name" value="ACTIVATOR OF C KINASE PROTEIN 1-RELATED"/>
    <property type="match status" value="1"/>
</dbReference>
<comment type="caution">
    <text evidence="2">The sequence shown here is derived from an EMBL/GenBank/DDBJ whole genome shotgun (WGS) entry which is preliminary data.</text>
</comment>
<feature type="region of interest" description="Disordered" evidence="1">
    <location>
        <begin position="1"/>
        <end position="117"/>
    </location>
</feature>
<reference evidence="2 3" key="1">
    <citation type="submission" date="2024-09" db="EMBL/GenBank/DDBJ databases">
        <title>Rethinking Asexuality: The Enigmatic Case of Functional Sexual Genes in Lepraria (Stereocaulaceae).</title>
        <authorList>
            <person name="Doellman M."/>
            <person name="Sun Y."/>
            <person name="Barcenas-Pena A."/>
            <person name="Lumbsch H.T."/>
            <person name="Grewe F."/>
        </authorList>
    </citation>
    <scope>NUCLEOTIDE SEQUENCE [LARGE SCALE GENOMIC DNA]</scope>
    <source>
        <strain evidence="2 3">Mercado 3170</strain>
    </source>
</reference>
<evidence type="ECO:0008006" key="4">
    <source>
        <dbReference type="Google" id="ProtNLM"/>
    </source>
</evidence>
<gene>
    <name evidence="2" type="ORF">N7G274_009629</name>
</gene>
<protein>
    <recommendedName>
        <fullName evidence="4">HCP-like protein</fullName>
    </recommendedName>
</protein>
<evidence type="ECO:0000313" key="3">
    <source>
        <dbReference type="Proteomes" id="UP001590950"/>
    </source>
</evidence>
<dbReference type="InterPro" id="IPR006597">
    <property type="entry name" value="Sel1-like"/>
</dbReference>
<evidence type="ECO:0000313" key="2">
    <source>
        <dbReference type="EMBL" id="KAL2037684.1"/>
    </source>
</evidence>
<feature type="compositionally biased region" description="Basic and acidic residues" evidence="1">
    <location>
        <begin position="1"/>
        <end position="17"/>
    </location>
</feature>
<organism evidence="2 3">
    <name type="scientific">Stereocaulon virgatum</name>
    <dbReference type="NCBI Taxonomy" id="373712"/>
    <lineage>
        <taxon>Eukaryota</taxon>
        <taxon>Fungi</taxon>
        <taxon>Dikarya</taxon>
        <taxon>Ascomycota</taxon>
        <taxon>Pezizomycotina</taxon>
        <taxon>Lecanoromycetes</taxon>
        <taxon>OSLEUM clade</taxon>
        <taxon>Lecanoromycetidae</taxon>
        <taxon>Lecanorales</taxon>
        <taxon>Lecanorineae</taxon>
        <taxon>Stereocaulaceae</taxon>
        <taxon>Stereocaulon</taxon>
    </lineage>
</organism>
<dbReference type="Pfam" id="PF08238">
    <property type="entry name" value="Sel1"/>
    <property type="match status" value="3"/>
</dbReference>
<dbReference type="InterPro" id="IPR011990">
    <property type="entry name" value="TPR-like_helical_dom_sf"/>
</dbReference>
<sequence>MPLKDLLKKKDKIRDDVTPSIVPAPELPPNPPDFTIMRSDTHTQEIISPPSFASNNTPSAKDNSITKRLSRLRSASNASTSSNKSTPSGEKRLSQRLHLSHGSRASSQGSINVPADLPDIKDLSLEGEEKEAQWEERATILAQVRPHSRPISQNEHVSRPVTPDGMLKEPLQGQSPKHLGDRTRPHAGTRSISSARADDDIQEAIRLHDAGGAENLQRSTAMFGRLADSNAMAQIMFGLALRHGWGITPNPALAVQYLSAAASSSAKIESDALASGMKKGGAAKGELVLAIYELANSFRNGWGVEKDAVAARKYYETAANLGDTDAMNEVARCYENGDGGKKDRYTAAQYYRLAEENGSKTLGNSWIWKDKYNPKPVPKEPT</sequence>
<dbReference type="PANTHER" id="PTHR43628:SF1">
    <property type="entry name" value="CHITIN SYNTHASE REGULATORY FACTOR 2-RELATED"/>
    <property type="match status" value="1"/>
</dbReference>
<name>A0ABR3ZYS4_9LECA</name>
<dbReference type="Gene3D" id="1.25.40.10">
    <property type="entry name" value="Tetratricopeptide repeat domain"/>
    <property type="match status" value="1"/>
</dbReference>
<feature type="compositionally biased region" description="Low complexity" evidence="1">
    <location>
        <begin position="72"/>
        <end position="86"/>
    </location>
</feature>
<evidence type="ECO:0000256" key="1">
    <source>
        <dbReference type="SAM" id="MobiDB-lite"/>
    </source>
</evidence>
<dbReference type="Proteomes" id="UP001590950">
    <property type="component" value="Unassembled WGS sequence"/>
</dbReference>
<accession>A0ABR3ZYS4</accession>
<feature type="region of interest" description="Disordered" evidence="1">
    <location>
        <begin position="143"/>
        <end position="195"/>
    </location>
</feature>
<dbReference type="SUPFAM" id="SSF81901">
    <property type="entry name" value="HCP-like"/>
    <property type="match status" value="1"/>
</dbReference>
<dbReference type="InterPro" id="IPR052945">
    <property type="entry name" value="Mitotic_Regulator"/>
</dbReference>
<proteinExistence type="predicted"/>